<dbReference type="PANTHER" id="PTHR11012:SF30">
    <property type="entry name" value="PROTEIN KINASE-LIKE DOMAIN-CONTAINING"/>
    <property type="match status" value="1"/>
</dbReference>
<dbReference type="OrthoDB" id="411145at2759"/>
<reference evidence="1" key="1">
    <citation type="journal article" date="2020" name="Stud. Mycol.">
        <title>101 Dothideomycetes genomes: a test case for predicting lifestyles and emergence of pathogens.</title>
        <authorList>
            <person name="Haridas S."/>
            <person name="Albert R."/>
            <person name="Binder M."/>
            <person name="Bloem J."/>
            <person name="Labutti K."/>
            <person name="Salamov A."/>
            <person name="Andreopoulos B."/>
            <person name="Baker S."/>
            <person name="Barry K."/>
            <person name="Bills G."/>
            <person name="Bluhm B."/>
            <person name="Cannon C."/>
            <person name="Castanera R."/>
            <person name="Culley D."/>
            <person name="Daum C."/>
            <person name="Ezra D."/>
            <person name="Gonzalez J."/>
            <person name="Henrissat B."/>
            <person name="Kuo A."/>
            <person name="Liang C."/>
            <person name="Lipzen A."/>
            <person name="Lutzoni F."/>
            <person name="Magnuson J."/>
            <person name="Mondo S."/>
            <person name="Nolan M."/>
            <person name="Ohm R."/>
            <person name="Pangilinan J."/>
            <person name="Park H.-J."/>
            <person name="Ramirez L."/>
            <person name="Alfaro M."/>
            <person name="Sun H."/>
            <person name="Tritt A."/>
            <person name="Yoshinaga Y."/>
            <person name="Zwiers L.-H."/>
            <person name="Turgeon B."/>
            <person name="Goodwin S."/>
            <person name="Spatafora J."/>
            <person name="Crous P."/>
            <person name="Grigoriev I."/>
        </authorList>
    </citation>
    <scope>NUCLEOTIDE SEQUENCE</scope>
    <source>
        <strain evidence="1">SCOH1-5</strain>
    </source>
</reference>
<dbReference type="EMBL" id="ML992676">
    <property type="protein sequence ID" value="KAF2211626.1"/>
    <property type="molecule type" value="Genomic_DNA"/>
</dbReference>
<dbReference type="Proteomes" id="UP000799539">
    <property type="component" value="Unassembled WGS sequence"/>
</dbReference>
<sequence length="397" mass="43857">MSSPEDEIAATASELLKHMNLDLRGYTVLQTLWQGYGYVCSVEGIGNVGGSSHSVILKYVKPPLSRDAESEGHIRKVISYSVEQHFYTTLAPLLPPEIAIAKCHGSIEAGGKVALLLEDLRTRFPVAGEKRATLKTTQVHAAIDWLAKFHGFWHANLSEASKHRLRLPPLQEVQRKDAAVEDGTADGVWLNGGYTYLSTRRSEFDCLRQDVTSEWSRALCASKANSAPCVAEQVAKLLSPATVTSRSGLGDYLSLVHGDVKSENLFTTASGEAVAFFDFQYVGLGCGLSDLAKLFTCSVPEDLLHEPKGGDGPPSTLAMGQGEAALLNSYRKAFEEASGKTYPWDLFLMHWQTALTDWLRFQASWGFWGNTEWLEARCRSILADEEWRNWLSYACEQ</sequence>
<evidence type="ECO:0000313" key="1">
    <source>
        <dbReference type="EMBL" id="KAF2211626.1"/>
    </source>
</evidence>
<dbReference type="AlphaFoldDB" id="A0A6A6FE04"/>
<evidence type="ECO:0008006" key="3">
    <source>
        <dbReference type="Google" id="ProtNLM"/>
    </source>
</evidence>
<dbReference type="InterPro" id="IPR011009">
    <property type="entry name" value="Kinase-like_dom_sf"/>
</dbReference>
<protein>
    <recommendedName>
        <fullName evidence="3">Aminoglycoside phosphotransferase domain-containing protein</fullName>
    </recommendedName>
</protein>
<dbReference type="InterPro" id="IPR004119">
    <property type="entry name" value="EcKL"/>
</dbReference>
<dbReference type="PANTHER" id="PTHR11012">
    <property type="entry name" value="PROTEIN KINASE-LIKE DOMAIN-CONTAINING"/>
    <property type="match status" value="1"/>
</dbReference>
<dbReference type="Pfam" id="PF02958">
    <property type="entry name" value="EcKL"/>
    <property type="match status" value="1"/>
</dbReference>
<name>A0A6A6FE04_9PEZI</name>
<proteinExistence type="predicted"/>
<gene>
    <name evidence="1" type="ORF">CERZMDRAFT_43172</name>
</gene>
<evidence type="ECO:0000313" key="2">
    <source>
        <dbReference type="Proteomes" id="UP000799539"/>
    </source>
</evidence>
<keyword evidence="2" id="KW-1185">Reference proteome</keyword>
<organism evidence="1 2">
    <name type="scientific">Cercospora zeae-maydis SCOH1-5</name>
    <dbReference type="NCBI Taxonomy" id="717836"/>
    <lineage>
        <taxon>Eukaryota</taxon>
        <taxon>Fungi</taxon>
        <taxon>Dikarya</taxon>
        <taxon>Ascomycota</taxon>
        <taxon>Pezizomycotina</taxon>
        <taxon>Dothideomycetes</taxon>
        <taxon>Dothideomycetidae</taxon>
        <taxon>Mycosphaerellales</taxon>
        <taxon>Mycosphaerellaceae</taxon>
        <taxon>Cercospora</taxon>
    </lineage>
</organism>
<accession>A0A6A6FE04</accession>
<dbReference type="SUPFAM" id="SSF56112">
    <property type="entry name" value="Protein kinase-like (PK-like)"/>
    <property type="match status" value="1"/>
</dbReference>
<dbReference type="Gene3D" id="3.90.1200.10">
    <property type="match status" value="1"/>
</dbReference>